<proteinExistence type="predicted"/>
<sequence>MQVAFLQTNAKPRWMILEHTYSRVRVLEKFWNSKSRHGGGWCRSMIIPEPEKKIPLDLSHRDLFQLISLGWGHPAACRLNAMCLSPGLETGRYRT</sequence>
<dbReference type="Proteomes" id="UP000008810">
    <property type="component" value="Chromosome 4"/>
</dbReference>
<dbReference type="Gramene" id="KQJ85730">
    <property type="protein sequence ID" value="KQJ85730"/>
    <property type="gene ID" value="BRADI_4g01295v3"/>
</dbReference>
<keyword evidence="3" id="KW-1185">Reference proteome</keyword>
<organism evidence="1">
    <name type="scientific">Brachypodium distachyon</name>
    <name type="common">Purple false brome</name>
    <name type="synonym">Trachynia distachya</name>
    <dbReference type="NCBI Taxonomy" id="15368"/>
    <lineage>
        <taxon>Eukaryota</taxon>
        <taxon>Viridiplantae</taxon>
        <taxon>Streptophyta</taxon>
        <taxon>Embryophyta</taxon>
        <taxon>Tracheophyta</taxon>
        <taxon>Spermatophyta</taxon>
        <taxon>Magnoliopsida</taxon>
        <taxon>Liliopsida</taxon>
        <taxon>Poales</taxon>
        <taxon>Poaceae</taxon>
        <taxon>BOP clade</taxon>
        <taxon>Pooideae</taxon>
        <taxon>Stipodae</taxon>
        <taxon>Brachypodieae</taxon>
        <taxon>Brachypodium</taxon>
    </lineage>
</organism>
<evidence type="ECO:0000313" key="3">
    <source>
        <dbReference type="Proteomes" id="UP000008810"/>
    </source>
</evidence>
<reference evidence="1 2" key="1">
    <citation type="journal article" date="2010" name="Nature">
        <title>Genome sequencing and analysis of the model grass Brachypodium distachyon.</title>
        <authorList>
            <consortium name="International Brachypodium Initiative"/>
        </authorList>
    </citation>
    <scope>NUCLEOTIDE SEQUENCE [LARGE SCALE GENOMIC DNA]</scope>
    <source>
        <strain evidence="1 2">Bd21</strain>
    </source>
</reference>
<reference evidence="1" key="2">
    <citation type="submission" date="2017-06" db="EMBL/GenBank/DDBJ databases">
        <title>WGS assembly of Brachypodium distachyon.</title>
        <authorList>
            <consortium name="The International Brachypodium Initiative"/>
            <person name="Lucas S."/>
            <person name="Harmon-Smith M."/>
            <person name="Lail K."/>
            <person name="Tice H."/>
            <person name="Grimwood J."/>
            <person name="Bruce D."/>
            <person name="Barry K."/>
            <person name="Shu S."/>
            <person name="Lindquist E."/>
            <person name="Wang M."/>
            <person name="Pitluck S."/>
            <person name="Vogel J.P."/>
            <person name="Garvin D.F."/>
            <person name="Mockler T.C."/>
            <person name="Schmutz J."/>
            <person name="Rokhsar D."/>
            <person name="Bevan M.W."/>
        </authorList>
    </citation>
    <scope>NUCLEOTIDE SEQUENCE</scope>
    <source>
        <strain evidence="1">Bd21</strain>
    </source>
</reference>
<dbReference type="EnsemblPlants" id="KQJ85730">
    <property type="protein sequence ID" value="KQJ85730"/>
    <property type="gene ID" value="BRADI_4g01295v3"/>
</dbReference>
<dbReference type="AlphaFoldDB" id="A0A0Q3GXZ7"/>
<dbReference type="EMBL" id="CM000883">
    <property type="protein sequence ID" value="KQJ85730.1"/>
    <property type="molecule type" value="Genomic_DNA"/>
</dbReference>
<accession>A0A0Q3GXZ7</accession>
<evidence type="ECO:0000313" key="1">
    <source>
        <dbReference type="EMBL" id="KQJ85730.1"/>
    </source>
</evidence>
<reference evidence="2" key="3">
    <citation type="submission" date="2018-08" db="UniProtKB">
        <authorList>
            <consortium name="EnsemblPlants"/>
        </authorList>
    </citation>
    <scope>IDENTIFICATION</scope>
    <source>
        <strain evidence="2">cv. Bd21</strain>
    </source>
</reference>
<evidence type="ECO:0000313" key="2">
    <source>
        <dbReference type="EnsemblPlants" id="KQJ85730"/>
    </source>
</evidence>
<dbReference type="InParanoid" id="A0A0Q3GXZ7"/>
<name>A0A0Q3GXZ7_BRADI</name>
<gene>
    <name evidence="1" type="ORF">BRADI_4g01295v3</name>
</gene>
<protein>
    <submittedName>
        <fullName evidence="1 2">Uncharacterized protein</fullName>
    </submittedName>
</protein>